<evidence type="ECO:0000256" key="5">
    <source>
        <dbReference type="ARBA" id="ARBA00023180"/>
    </source>
</evidence>
<dbReference type="AlphaFoldDB" id="A0A7R9KPF7"/>
<comment type="subcellular location">
    <subcellularLocation>
        <location evidence="1">Secreted</location>
    </subcellularLocation>
</comment>
<comment type="similarity">
    <text evidence="2">Belongs to the GILT family.</text>
</comment>
<dbReference type="OrthoDB" id="958254at2759"/>
<keyword evidence="7" id="KW-1185">Reference proteome</keyword>
<dbReference type="InterPro" id="IPR004911">
    <property type="entry name" value="Interferon-induced_GILT"/>
</dbReference>
<feature type="non-terminal residue" evidence="6">
    <location>
        <position position="1"/>
    </location>
</feature>
<dbReference type="Proteomes" id="UP000759131">
    <property type="component" value="Unassembled WGS sequence"/>
</dbReference>
<sequence>MIEIAATNVTTVKFTLEVDFIPWACISRGQYNNIDKYTMITCTADQDDWLTKPWNRVNSCANSSDQAVGDRLKSCAGPGANGNSCMEETIGAYNAINSWHNIILYILSYSLAPMVVINGVVNTAAVDDLKTQVCLAIPKTNRPIDCANVTDPVPVKLPVIIVQVYYSPLSQRFIDFMALNSEGNDENRIMIEFIPWGRANKTRVNNKTQYLCPQGDNDCMTIRLHACIAKNHQDHLKQHEQFLIIQCISQNTTMTDPLAKVAYCVSKTTSIDIDNKTYITCAGNDSADGNAYMNKMFGATSQLYPLITEATEPIVLINGKRNVKAVTDLRTEVCNTFPMENMLDSCKLAQEAKGCSTVAPGHKFNAKPSAGATVYVSMFTIISIIT</sequence>
<dbReference type="EMBL" id="CAJPIZ010004308">
    <property type="protein sequence ID" value="CAG2107395.1"/>
    <property type="molecule type" value="Genomic_DNA"/>
</dbReference>
<evidence type="ECO:0000256" key="2">
    <source>
        <dbReference type="ARBA" id="ARBA00005679"/>
    </source>
</evidence>
<dbReference type="GO" id="GO:0005576">
    <property type="term" value="C:extracellular region"/>
    <property type="evidence" value="ECO:0007669"/>
    <property type="project" value="UniProtKB-SubCell"/>
</dbReference>
<evidence type="ECO:0000256" key="4">
    <source>
        <dbReference type="ARBA" id="ARBA00022729"/>
    </source>
</evidence>
<accession>A0A7R9KPF7</accession>
<dbReference type="Pfam" id="PF03227">
    <property type="entry name" value="GILT"/>
    <property type="match status" value="1"/>
</dbReference>
<name>A0A7R9KPF7_9ACAR</name>
<gene>
    <name evidence="6" type="ORF">OSB1V03_LOCUS7396</name>
</gene>
<dbReference type="EMBL" id="OC858883">
    <property type="protein sequence ID" value="CAD7626965.1"/>
    <property type="molecule type" value="Genomic_DNA"/>
</dbReference>
<keyword evidence="5" id="KW-0325">Glycoprotein</keyword>
<protein>
    <submittedName>
        <fullName evidence="6">Uncharacterized protein</fullName>
    </submittedName>
</protein>
<dbReference type="GO" id="GO:0016671">
    <property type="term" value="F:oxidoreductase activity, acting on a sulfur group of donors, disulfide as acceptor"/>
    <property type="evidence" value="ECO:0007669"/>
    <property type="project" value="InterPro"/>
</dbReference>
<keyword evidence="3" id="KW-0964">Secreted</keyword>
<organism evidence="6">
    <name type="scientific">Medioppia subpectinata</name>
    <dbReference type="NCBI Taxonomy" id="1979941"/>
    <lineage>
        <taxon>Eukaryota</taxon>
        <taxon>Metazoa</taxon>
        <taxon>Ecdysozoa</taxon>
        <taxon>Arthropoda</taxon>
        <taxon>Chelicerata</taxon>
        <taxon>Arachnida</taxon>
        <taxon>Acari</taxon>
        <taxon>Acariformes</taxon>
        <taxon>Sarcoptiformes</taxon>
        <taxon>Oribatida</taxon>
        <taxon>Brachypylina</taxon>
        <taxon>Oppioidea</taxon>
        <taxon>Oppiidae</taxon>
        <taxon>Medioppia</taxon>
    </lineage>
</organism>
<evidence type="ECO:0000256" key="3">
    <source>
        <dbReference type="ARBA" id="ARBA00022525"/>
    </source>
</evidence>
<reference evidence="6" key="1">
    <citation type="submission" date="2020-11" db="EMBL/GenBank/DDBJ databases">
        <authorList>
            <person name="Tran Van P."/>
        </authorList>
    </citation>
    <scope>NUCLEOTIDE SEQUENCE</scope>
</reference>
<proteinExistence type="inferred from homology"/>
<keyword evidence="4" id="KW-0732">Signal</keyword>
<evidence type="ECO:0000313" key="6">
    <source>
        <dbReference type="EMBL" id="CAD7626965.1"/>
    </source>
</evidence>
<dbReference type="PANTHER" id="PTHR13234">
    <property type="entry name" value="GAMMA-INTERFERON INDUCIBLE LYSOSOMAL THIOL REDUCTASE GILT"/>
    <property type="match status" value="1"/>
</dbReference>
<dbReference type="PANTHER" id="PTHR13234:SF8">
    <property type="entry name" value="GAMMA-INTERFERON-INDUCIBLE LYSOSOMAL THIOL REDUCTASE"/>
    <property type="match status" value="1"/>
</dbReference>
<evidence type="ECO:0000256" key="1">
    <source>
        <dbReference type="ARBA" id="ARBA00004613"/>
    </source>
</evidence>
<evidence type="ECO:0000313" key="7">
    <source>
        <dbReference type="Proteomes" id="UP000759131"/>
    </source>
</evidence>